<dbReference type="AlphaFoldDB" id="A0A9X2X7Y3"/>
<accession>A0A9X2X7Y3</accession>
<sequence length="64" mass="7284">MKNKKSFNEFSRQTRCESMYLKLEIHGHGAVFDVSACRDESVCYATGMVTTAVLLRQGVRQFAH</sequence>
<proteinExistence type="predicted"/>
<comment type="caution">
    <text evidence="1">The sequence shown here is derived from an EMBL/GenBank/DDBJ whole genome shotgun (WGS) entry which is preliminary data.</text>
</comment>
<protein>
    <submittedName>
        <fullName evidence="1">Uncharacterized protein</fullName>
    </submittedName>
</protein>
<name>A0A9X2X7Y3_9HYPH</name>
<keyword evidence="2" id="KW-1185">Reference proteome</keyword>
<evidence type="ECO:0000313" key="1">
    <source>
        <dbReference type="EMBL" id="MCT8989759.1"/>
    </source>
</evidence>
<evidence type="ECO:0000313" key="2">
    <source>
        <dbReference type="Proteomes" id="UP001149009"/>
    </source>
</evidence>
<dbReference type="EMBL" id="JAODNV010000006">
    <property type="protein sequence ID" value="MCT8989759.1"/>
    <property type="molecule type" value="Genomic_DNA"/>
</dbReference>
<reference evidence="1" key="1">
    <citation type="submission" date="2022-08" db="EMBL/GenBank/DDBJ databases">
        <title>Chelativorans sichuanense sp. nov., a paraffin oil-degrading bacterium isolated from a mixture of oil-based drill cuttings and paddy soil.</title>
        <authorList>
            <person name="Yu J."/>
            <person name="Liu H."/>
            <person name="Chen Q."/>
        </authorList>
    </citation>
    <scope>NUCLEOTIDE SEQUENCE</scope>
    <source>
        <strain evidence="1">SCAU 2101</strain>
    </source>
</reference>
<dbReference type="Proteomes" id="UP001149009">
    <property type="component" value="Unassembled WGS sequence"/>
</dbReference>
<organism evidence="1 2">
    <name type="scientific">Chelativorans petroleitrophicus</name>
    <dbReference type="NCBI Taxonomy" id="2975484"/>
    <lineage>
        <taxon>Bacteria</taxon>
        <taxon>Pseudomonadati</taxon>
        <taxon>Pseudomonadota</taxon>
        <taxon>Alphaproteobacteria</taxon>
        <taxon>Hyphomicrobiales</taxon>
        <taxon>Phyllobacteriaceae</taxon>
        <taxon>Chelativorans</taxon>
    </lineage>
</organism>
<gene>
    <name evidence="1" type="ORF">NYR54_05560</name>
</gene>